<dbReference type="Gene3D" id="3.30.70.100">
    <property type="match status" value="1"/>
</dbReference>
<dbReference type="NCBIfam" id="TIGR02118">
    <property type="entry name" value="EthD family reductase"/>
    <property type="match status" value="1"/>
</dbReference>
<dbReference type="SUPFAM" id="SSF54909">
    <property type="entry name" value="Dimeric alpha+beta barrel"/>
    <property type="match status" value="1"/>
</dbReference>
<comment type="similarity">
    <text evidence="1">Belongs to the tpcK family.</text>
</comment>
<sequence>MVAINLTILYPNNEDIKFNFEYFVGTHVPKLTAALKDLGLVGWEVVKYSHGADGGTPAYQAGLILKWDDKEKLQAARDGPVKAELVADLPNFSNQKPTVLAGGIVSSS</sequence>
<dbReference type="AlphaFoldDB" id="A0A9N9U3A9"/>
<dbReference type="Proteomes" id="UP000754883">
    <property type="component" value="Unassembled WGS sequence"/>
</dbReference>
<reference evidence="3" key="1">
    <citation type="submission" date="2019-06" db="EMBL/GenBank/DDBJ databases">
        <authorList>
            <person name="Broberg M."/>
        </authorList>
    </citation>
    <scope>NUCLEOTIDE SEQUENCE [LARGE SCALE GENOMIC DNA]</scope>
</reference>
<dbReference type="OrthoDB" id="4892971at2759"/>
<dbReference type="PANTHER" id="PTHR40260:SF2">
    <property type="entry name" value="BLR8190 PROTEIN"/>
    <property type="match status" value="1"/>
</dbReference>
<comment type="caution">
    <text evidence="2">The sequence shown here is derived from an EMBL/GenBank/DDBJ whole genome shotgun (WGS) entry which is preliminary data.</text>
</comment>
<dbReference type="InterPro" id="IPR011008">
    <property type="entry name" value="Dimeric_a/b-barrel"/>
</dbReference>
<accession>A0A9N9U3A9</accession>
<evidence type="ECO:0000313" key="2">
    <source>
        <dbReference type="EMBL" id="CAG9975829.1"/>
    </source>
</evidence>
<evidence type="ECO:0000256" key="1">
    <source>
        <dbReference type="ARBA" id="ARBA00005986"/>
    </source>
</evidence>
<organism evidence="2 3">
    <name type="scientific">Clonostachys byssicola</name>
    <dbReference type="NCBI Taxonomy" id="160290"/>
    <lineage>
        <taxon>Eukaryota</taxon>
        <taxon>Fungi</taxon>
        <taxon>Dikarya</taxon>
        <taxon>Ascomycota</taxon>
        <taxon>Pezizomycotina</taxon>
        <taxon>Sordariomycetes</taxon>
        <taxon>Hypocreomycetidae</taxon>
        <taxon>Hypocreales</taxon>
        <taxon>Bionectriaceae</taxon>
        <taxon>Clonostachys</taxon>
    </lineage>
</organism>
<gene>
    <name evidence="2" type="ORF">CBYS24578_00018687</name>
</gene>
<protein>
    <recommendedName>
        <fullName evidence="4">EthD domain-containing protein</fullName>
    </recommendedName>
</protein>
<dbReference type="GO" id="GO:0016491">
    <property type="term" value="F:oxidoreductase activity"/>
    <property type="evidence" value="ECO:0007669"/>
    <property type="project" value="InterPro"/>
</dbReference>
<keyword evidence="3" id="KW-1185">Reference proteome</keyword>
<evidence type="ECO:0000313" key="3">
    <source>
        <dbReference type="Proteomes" id="UP000754883"/>
    </source>
</evidence>
<proteinExistence type="inferred from homology"/>
<name>A0A9N9U3A9_9HYPO</name>
<dbReference type="EMBL" id="CABFNO020001272">
    <property type="protein sequence ID" value="CAG9975829.1"/>
    <property type="molecule type" value="Genomic_DNA"/>
</dbReference>
<reference evidence="2 3" key="2">
    <citation type="submission" date="2021-10" db="EMBL/GenBank/DDBJ databases">
        <authorList>
            <person name="Piombo E."/>
        </authorList>
    </citation>
    <scope>NUCLEOTIDE SEQUENCE [LARGE SCALE GENOMIC DNA]</scope>
</reference>
<dbReference type="InterPro" id="IPR009799">
    <property type="entry name" value="EthD_dom"/>
</dbReference>
<dbReference type="PANTHER" id="PTHR40260">
    <property type="entry name" value="BLR8190 PROTEIN"/>
    <property type="match status" value="1"/>
</dbReference>
<evidence type="ECO:0008006" key="4">
    <source>
        <dbReference type="Google" id="ProtNLM"/>
    </source>
</evidence>